<comment type="caution">
    <text evidence="1">The sequence shown here is derived from an EMBL/GenBank/DDBJ whole genome shotgun (WGS) entry which is preliminary data.</text>
</comment>
<protein>
    <submittedName>
        <fullName evidence="1">Uncharacterized protein</fullName>
    </submittedName>
</protein>
<organism evidence="1 2">
    <name type="scientific">Marilutibacter maris</name>
    <dbReference type="NCBI Taxonomy" id="1605891"/>
    <lineage>
        <taxon>Bacteria</taxon>
        <taxon>Pseudomonadati</taxon>
        <taxon>Pseudomonadota</taxon>
        <taxon>Gammaproteobacteria</taxon>
        <taxon>Lysobacterales</taxon>
        <taxon>Lysobacteraceae</taxon>
        <taxon>Marilutibacter</taxon>
    </lineage>
</organism>
<name>A0A508B426_9GAMM</name>
<evidence type="ECO:0000313" key="1">
    <source>
        <dbReference type="EMBL" id="KAB8198722.1"/>
    </source>
</evidence>
<dbReference type="EMBL" id="VICD02000006">
    <property type="protein sequence ID" value="KAB8198722.1"/>
    <property type="molecule type" value="Genomic_DNA"/>
</dbReference>
<gene>
    <name evidence="1" type="ORF">FKV24_000720</name>
</gene>
<dbReference type="RefSeq" id="WP_141480813.1">
    <property type="nucleotide sequence ID" value="NZ_VICD02000006.1"/>
</dbReference>
<dbReference type="Proteomes" id="UP000320431">
    <property type="component" value="Unassembled WGS sequence"/>
</dbReference>
<sequence>MSRFAIPDYDRQQTKKLHEVIASGKPRKLQSFLKEHDGSIVFDDAVYVDGTAYDLAKAHMTKQIARLDAHMRKHFYG</sequence>
<dbReference type="AlphaFoldDB" id="A0A508B426"/>
<evidence type="ECO:0000313" key="2">
    <source>
        <dbReference type="Proteomes" id="UP000320431"/>
    </source>
</evidence>
<accession>A0A508B426</accession>
<reference evidence="1 2" key="1">
    <citation type="submission" date="2019-10" db="EMBL/GenBank/DDBJ databases">
        <title>Lysobacter alkalisoli sp. nov., isolated from saline-alkaline soil.</title>
        <authorList>
            <person name="Sun J.-Q."/>
        </authorList>
    </citation>
    <scope>NUCLEOTIDE SEQUENCE [LARGE SCALE GENOMIC DNA]</scope>
    <source>
        <strain evidence="1 2">KCTC 42381</strain>
    </source>
</reference>
<proteinExistence type="predicted"/>